<sequence>MSNRVVNVLAAASVAGLMFALFGMSAGTAGTAGTADPAEQVKDRQQTMTGAQGKGIGDWSDGDLTLLLDTGLTPEGDIVGGAMGEVVRNSTSKLTAEGRAAIAA</sequence>
<dbReference type="Proteomes" id="UP000005667">
    <property type="component" value="Plasmid AZO_p5"/>
</dbReference>
<dbReference type="RefSeq" id="WP_014250099.1">
    <property type="nucleotide sequence ID" value="NC_016624.1"/>
</dbReference>
<dbReference type="KEGG" id="ali:AZOLI_p50281"/>
<feature type="signal peptide" evidence="2">
    <location>
        <begin position="1"/>
        <end position="26"/>
    </location>
</feature>
<feature type="region of interest" description="Disordered" evidence="1">
    <location>
        <begin position="30"/>
        <end position="56"/>
    </location>
</feature>
<accession>G7ZHF8</accession>
<evidence type="ECO:0000313" key="4">
    <source>
        <dbReference type="Proteomes" id="UP000005667"/>
    </source>
</evidence>
<dbReference type="AlphaFoldDB" id="G7ZHF8"/>
<name>G7ZHF8_AZOL4</name>
<keyword evidence="2" id="KW-0732">Signal</keyword>
<organism evidence="3 4">
    <name type="scientific">Azospirillum lipoferum (strain 4B)</name>
    <dbReference type="NCBI Taxonomy" id="862719"/>
    <lineage>
        <taxon>Bacteria</taxon>
        <taxon>Pseudomonadati</taxon>
        <taxon>Pseudomonadota</taxon>
        <taxon>Alphaproteobacteria</taxon>
        <taxon>Rhodospirillales</taxon>
        <taxon>Azospirillaceae</taxon>
        <taxon>Azospirillum</taxon>
    </lineage>
</organism>
<dbReference type="EMBL" id="FQ311873">
    <property type="protein sequence ID" value="CBS91277.1"/>
    <property type="molecule type" value="Genomic_DNA"/>
</dbReference>
<evidence type="ECO:0000256" key="1">
    <source>
        <dbReference type="SAM" id="MobiDB-lite"/>
    </source>
</evidence>
<feature type="chain" id="PRO_5003507083" evidence="2">
    <location>
        <begin position="27"/>
        <end position="104"/>
    </location>
</feature>
<dbReference type="HOGENOM" id="CLU_2244413_0_0_5"/>
<keyword evidence="3" id="KW-0614">Plasmid</keyword>
<evidence type="ECO:0000313" key="3">
    <source>
        <dbReference type="EMBL" id="CBS91277.1"/>
    </source>
</evidence>
<protein>
    <submittedName>
        <fullName evidence="3">Uncharacterized protein</fullName>
    </submittedName>
</protein>
<reference evidence="4" key="1">
    <citation type="journal article" date="2011" name="PLoS Genet.">
        <title>Azospirillum genomes reveal transition of bacteria from aquatic to terrestrial environments.</title>
        <authorList>
            <person name="Wisniewski-Dye F."/>
            <person name="Borziak K."/>
            <person name="Khalsa-Moyers G."/>
            <person name="Alexandre G."/>
            <person name="Sukharnikov L.O."/>
            <person name="Wuichet K."/>
            <person name="Hurst G.B."/>
            <person name="McDonald W.H."/>
            <person name="Robertson J.S."/>
            <person name="Barbe V."/>
            <person name="Calteau A."/>
            <person name="Rouy Z."/>
            <person name="Mangenot S."/>
            <person name="Prigent-Combaret C."/>
            <person name="Normand P."/>
            <person name="Boyer M."/>
            <person name="Siguier P."/>
            <person name="Dessaux Y."/>
            <person name="Elmerich C."/>
            <person name="Condemine G."/>
            <person name="Krishnen G."/>
            <person name="Kennedy I."/>
            <person name="Paterson A.H."/>
            <person name="Gonzalez V."/>
            <person name="Mavingui P."/>
            <person name="Zhulin I.B."/>
        </authorList>
    </citation>
    <scope>NUCLEOTIDE SEQUENCE [LARGE SCALE GENOMIC DNA]</scope>
    <source>
        <strain evidence="4">4B</strain>
    </source>
</reference>
<dbReference type="OrthoDB" id="8115790at2"/>
<evidence type="ECO:0000256" key="2">
    <source>
        <dbReference type="SAM" id="SignalP"/>
    </source>
</evidence>
<geneLocation type="plasmid" evidence="3 4">
    <name>AZO_p5</name>
</geneLocation>
<keyword evidence="4" id="KW-1185">Reference proteome</keyword>
<gene>
    <name evidence="3" type="ordered locus">AZOLI_p50281</name>
</gene>
<proteinExistence type="predicted"/>